<reference evidence="1 2" key="1">
    <citation type="journal article" date="2019" name="Microbiol. Resour. Announc.">
        <title>Complete Genome Sequence of Halomonas sulfidaeris Strain Esulfide1 Isolated from a Metal Sulfide Rock at a Depth of 2,200 Meters, Obtained Using Nanopore Sequencing.</title>
        <authorList>
            <person name="Saito M."/>
            <person name="Nishigata A."/>
            <person name="Galipon J."/>
            <person name="Arakawa K."/>
        </authorList>
    </citation>
    <scope>NUCLEOTIDE SEQUENCE [LARGE SCALE GENOMIC DNA]</scope>
    <source>
        <strain evidence="1 2">ATCC BAA-803</strain>
    </source>
</reference>
<dbReference type="Proteomes" id="UP000320231">
    <property type="component" value="Chromosome"/>
</dbReference>
<name>A0A455U3B5_9GAMM</name>
<dbReference type="KEGG" id="hsr:HSBAA_02670"/>
<evidence type="ECO:0000313" key="1">
    <source>
        <dbReference type="EMBL" id="BBI58961.1"/>
    </source>
</evidence>
<dbReference type="EMBL" id="AP019514">
    <property type="protein sequence ID" value="BBI58961.1"/>
    <property type="molecule type" value="Genomic_DNA"/>
</dbReference>
<accession>A0A455U3B5</accession>
<gene>
    <name evidence="1" type="ORF">HSBAA_02670</name>
</gene>
<evidence type="ECO:0000313" key="2">
    <source>
        <dbReference type="Proteomes" id="UP000320231"/>
    </source>
</evidence>
<dbReference type="AlphaFoldDB" id="A0A455U3B5"/>
<organism evidence="1 2">
    <name type="scientific">Vreelandella sulfidaeris</name>
    <dbReference type="NCBI Taxonomy" id="115553"/>
    <lineage>
        <taxon>Bacteria</taxon>
        <taxon>Pseudomonadati</taxon>
        <taxon>Pseudomonadota</taxon>
        <taxon>Gammaproteobacteria</taxon>
        <taxon>Oceanospirillales</taxon>
        <taxon>Halomonadaceae</taxon>
        <taxon>Vreelandella</taxon>
    </lineage>
</organism>
<sequence>MPISLAIDAENIQRSLNIARQGGVFVEFTNSVDDLLGAGGATGVELQQPVAARVVFRQFGAKHRAGFGDDLVKCLIIQQRVSQGVAKGIKQVVAHPVRRTECVHAFVVPAQQALAGAAFKGWNMQFDGVALADTIQAANALFELVRMLGHIEHHQVATELEVASLRADFRAHQYLDTLIFIGKGRRRAVTLYQREVFMEHRGVVTA</sequence>
<protein>
    <submittedName>
        <fullName evidence="1">Uncharacterized protein</fullName>
    </submittedName>
</protein>
<proteinExistence type="predicted"/>